<proteinExistence type="predicted"/>
<sequence length="134" mass="15068">MQRLTNFVLRSKSGEVIEPRWQKHIATVLVFLHDGHCLACRQICRTFAELKKQLAEWDASLLLIWRGEFVPEGCEGFLEGSSNLRRKLLGESSAGVLVVDRFGVVTKKWSAVEGFPSPKEVSDVVKDIALQCPE</sequence>
<organism evidence="1 2">
    <name type="scientific">Candidatus Fervidibacter sacchari</name>
    <dbReference type="NCBI Taxonomy" id="1448929"/>
    <lineage>
        <taxon>Bacteria</taxon>
        <taxon>Candidatus Fervidibacterota</taxon>
        <taxon>Candidatus Fervidibacter</taxon>
    </lineage>
</organism>
<protein>
    <submittedName>
        <fullName evidence="1">Peroxiredoxin</fullName>
    </submittedName>
</protein>
<evidence type="ECO:0000313" key="1">
    <source>
        <dbReference type="EMBL" id="MCS3919086.1"/>
    </source>
</evidence>
<reference evidence="1 2" key="1">
    <citation type="submission" date="2022-08" db="EMBL/GenBank/DDBJ databases">
        <title>Bacterial and archaeal communities from various locations to study Microbial Dark Matter (Phase II).</title>
        <authorList>
            <person name="Stepanauskas R."/>
        </authorList>
    </citation>
    <scope>NUCLEOTIDE SEQUENCE [LARGE SCALE GENOMIC DNA]</scope>
    <source>
        <strain evidence="1 2">PD1</strain>
    </source>
</reference>
<comment type="caution">
    <text evidence="1">The sequence shown here is derived from an EMBL/GenBank/DDBJ whole genome shotgun (WGS) entry which is preliminary data.</text>
</comment>
<dbReference type="RefSeq" id="WP_259095212.1">
    <property type="nucleotide sequence ID" value="NZ_CP130454.1"/>
</dbReference>
<dbReference type="Proteomes" id="UP001204798">
    <property type="component" value="Unassembled WGS sequence"/>
</dbReference>
<gene>
    <name evidence="1" type="ORF">M2350_001486</name>
</gene>
<name>A0ABT2EME0_9BACT</name>
<keyword evidence="2" id="KW-1185">Reference proteome</keyword>
<evidence type="ECO:0000313" key="2">
    <source>
        <dbReference type="Proteomes" id="UP001204798"/>
    </source>
</evidence>
<dbReference type="EMBL" id="JANUCP010000002">
    <property type="protein sequence ID" value="MCS3919086.1"/>
    <property type="molecule type" value="Genomic_DNA"/>
</dbReference>
<accession>A0ABT2EME0</accession>